<dbReference type="AlphaFoldDB" id="G7I6N2"/>
<protein>
    <submittedName>
        <fullName evidence="2 3">Uncharacterized protein</fullName>
    </submittedName>
</protein>
<dbReference type="Proteomes" id="UP000002051">
    <property type="component" value="Unassembled WGS sequence"/>
</dbReference>
<accession>G7I6N2</accession>
<sequence>MLNEMFPTTSPTLGATKPGRKSTSVVLIQQLSANSSFALYDLGPTCTDFNLGTPGSEISSHSLTTDHNPCDSQITNTIRMKLPSNKTTKHRTSQLCSLHTI</sequence>
<dbReference type="EnsemblPlants" id="AES60416">
    <property type="protein sequence ID" value="AES60416"/>
    <property type="gene ID" value="MTR_1g045380"/>
</dbReference>
<dbReference type="EMBL" id="CM001217">
    <property type="protein sequence ID" value="AES60416.1"/>
    <property type="molecule type" value="Genomic_DNA"/>
</dbReference>
<feature type="region of interest" description="Disordered" evidence="1">
    <location>
        <begin position="1"/>
        <end position="20"/>
    </location>
</feature>
<dbReference type="PaxDb" id="3880-AES60416"/>
<reference evidence="2 4" key="1">
    <citation type="journal article" date="2011" name="Nature">
        <title>The Medicago genome provides insight into the evolution of rhizobial symbioses.</title>
        <authorList>
            <person name="Young N.D."/>
            <person name="Debelle F."/>
            <person name="Oldroyd G.E."/>
            <person name="Geurts R."/>
            <person name="Cannon S.B."/>
            <person name="Udvardi M.K."/>
            <person name="Benedito V.A."/>
            <person name="Mayer K.F."/>
            <person name="Gouzy J."/>
            <person name="Schoof H."/>
            <person name="Van de Peer Y."/>
            <person name="Proost S."/>
            <person name="Cook D.R."/>
            <person name="Meyers B.C."/>
            <person name="Spannagl M."/>
            <person name="Cheung F."/>
            <person name="De Mita S."/>
            <person name="Krishnakumar V."/>
            <person name="Gundlach H."/>
            <person name="Zhou S."/>
            <person name="Mudge J."/>
            <person name="Bharti A.K."/>
            <person name="Murray J.D."/>
            <person name="Naoumkina M.A."/>
            <person name="Rosen B."/>
            <person name="Silverstein K.A."/>
            <person name="Tang H."/>
            <person name="Rombauts S."/>
            <person name="Zhao P.X."/>
            <person name="Zhou P."/>
            <person name="Barbe V."/>
            <person name="Bardou P."/>
            <person name="Bechner M."/>
            <person name="Bellec A."/>
            <person name="Berger A."/>
            <person name="Berges H."/>
            <person name="Bidwell S."/>
            <person name="Bisseling T."/>
            <person name="Choisne N."/>
            <person name="Couloux A."/>
            <person name="Denny R."/>
            <person name="Deshpande S."/>
            <person name="Dai X."/>
            <person name="Doyle J.J."/>
            <person name="Dudez A.M."/>
            <person name="Farmer A.D."/>
            <person name="Fouteau S."/>
            <person name="Franken C."/>
            <person name="Gibelin C."/>
            <person name="Gish J."/>
            <person name="Goldstein S."/>
            <person name="Gonzalez A.J."/>
            <person name="Green P.J."/>
            <person name="Hallab A."/>
            <person name="Hartog M."/>
            <person name="Hua A."/>
            <person name="Humphray S.J."/>
            <person name="Jeong D.H."/>
            <person name="Jing Y."/>
            <person name="Jocker A."/>
            <person name="Kenton S.M."/>
            <person name="Kim D.J."/>
            <person name="Klee K."/>
            <person name="Lai H."/>
            <person name="Lang C."/>
            <person name="Lin S."/>
            <person name="Macmil S.L."/>
            <person name="Magdelenat G."/>
            <person name="Matthews L."/>
            <person name="McCorrison J."/>
            <person name="Monaghan E.L."/>
            <person name="Mun J.H."/>
            <person name="Najar F.Z."/>
            <person name="Nicholson C."/>
            <person name="Noirot C."/>
            <person name="O'Bleness M."/>
            <person name="Paule C.R."/>
            <person name="Poulain J."/>
            <person name="Prion F."/>
            <person name="Qin B."/>
            <person name="Qu C."/>
            <person name="Retzel E.F."/>
            <person name="Riddle C."/>
            <person name="Sallet E."/>
            <person name="Samain S."/>
            <person name="Samson N."/>
            <person name="Sanders I."/>
            <person name="Saurat O."/>
            <person name="Scarpelli C."/>
            <person name="Schiex T."/>
            <person name="Segurens B."/>
            <person name="Severin A.J."/>
            <person name="Sherrier D.J."/>
            <person name="Shi R."/>
            <person name="Sims S."/>
            <person name="Singer S.R."/>
            <person name="Sinharoy S."/>
            <person name="Sterck L."/>
            <person name="Viollet A."/>
            <person name="Wang B.B."/>
            <person name="Wang K."/>
            <person name="Wang M."/>
            <person name="Wang X."/>
            <person name="Warfsmann J."/>
            <person name="Weissenbach J."/>
            <person name="White D.D."/>
            <person name="White J.D."/>
            <person name="Wiley G.B."/>
            <person name="Wincker P."/>
            <person name="Xing Y."/>
            <person name="Yang L."/>
            <person name="Yao Z."/>
            <person name="Ying F."/>
            <person name="Zhai J."/>
            <person name="Zhou L."/>
            <person name="Zuber A."/>
            <person name="Denarie J."/>
            <person name="Dixon R.A."/>
            <person name="May G.D."/>
            <person name="Schwartz D.C."/>
            <person name="Rogers J."/>
            <person name="Quetier F."/>
            <person name="Town C.D."/>
            <person name="Roe B.A."/>
        </authorList>
    </citation>
    <scope>NUCLEOTIDE SEQUENCE [LARGE SCALE GENOMIC DNA]</scope>
    <source>
        <strain evidence="2">A17</strain>
        <strain evidence="3 4">cv. Jemalong A17</strain>
    </source>
</reference>
<organism evidence="2 4">
    <name type="scientific">Medicago truncatula</name>
    <name type="common">Barrel medic</name>
    <name type="synonym">Medicago tribuloides</name>
    <dbReference type="NCBI Taxonomy" id="3880"/>
    <lineage>
        <taxon>Eukaryota</taxon>
        <taxon>Viridiplantae</taxon>
        <taxon>Streptophyta</taxon>
        <taxon>Embryophyta</taxon>
        <taxon>Tracheophyta</taxon>
        <taxon>Spermatophyta</taxon>
        <taxon>Magnoliopsida</taxon>
        <taxon>eudicotyledons</taxon>
        <taxon>Gunneridae</taxon>
        <taxon>Pentapetalae</taxon>
        <taxon>rosids</taxon>
        <taxon>fabids</taxon>
        <taxon>Fabales</taxon>
        <taxon>Fabaceae</taxon>
        <taxon>Papilionoideae</taxon>
        <taxon>50 kb inversion clade</taxon>
        <taxon>NPAAA clade</taxon>
        <taxon>Hologalegina</taxon>
        <taxon>IRL clade</taxon>
        <taxon>Trifolieae</taxon>
        <taxon>Medicago</taxon>
    </lineage>
</organism>
<reference evidence="3" key="3">
    <citation type="submission" date="2015-04" db="UniProtKB">
        <authorList>
            <consortium name="EnsemblPlants"/>
        </authorList>
    </citation>
    <scope>IDENTIFICATION</scope>
    <source>
        <strain evidence="3">cv. Jemalong A17</strain>
    </source>
</reference>
<keyword evidence="4" id="KW-1185">Reference proteome</keyword>
<gene>
    <name evidence="2" type="ordered locus">MTR_1g045380</name>
</gene>
<feature type="compositionally biased region" description="Polar residues" evidence="1">
    <location>
        <begin position="1"/>
        <end position="13"/>
    </location>
</feature>
<evidence type="ECO:0000256" key="1">
    <source>
        <dbReference type="SAM" id="MobiDB-lite"/>
    </source>
</evidence>
<evidence type="ECO:0000313" key="4">
    <source>
        <dbReference type="Proteomes" id="UP000002051"/>
    </source>
</evidence>
<reference evidence="2 4" key="2">
    <citation type="journal article" date="2014" name="BMC Genomics">
        <title>An improved genome release (version Mt4.0) for the model legume Medicago truncatula.</title>
        <authorList>
            <person name="Tang H."/>
            <person name="Krishnakumar V."/>
            <person name="Bidwell S."/>
            <person name="Rosen B."/>
            <person name="Chan A."/>
            <person name="Zhou S."/>
            <person name="Gentzbittel L."/>
            <person name="Childs K.L."/>
            <person name="Yandell M."/>
            <person name="Gundlach H."/>
            <person name="Mayer K.F."/>
            <person name="Schwartz D.C."/>
            <person name="Town C.D."/>
        </authorList>
    </citation>
    <scope>GENOME REANNOTATION</scope>
    <source>
        <strain evidence="3 4">cv. Jemalong A17</strain>
    </source>
</reference>
<proteinExistence type="predicted"/>
<evidence type="ECO:0000313" key="3">
    <source>
        <dbReference type="EnsemblPlants" id="AES60416"/>
    </source>
</evidence>
<name>G7I6N2_MEDTR</name>
<evidence type="ECO:0000313" key="2">
    <source>
        <dbReference type="EMBL" id="AES60416.1"/>
    </source>
</evidence>
<dbReference type="HOGENOM" id="CLU_2295822_0_0_1"/>